<feature type="compositionally biased region" description="Polar residues" evidence="1">
    <location>
        <begin position="1828"/>
        <end position="1848"/>
    </location>
</feature>
<feature type="region of interest" description="Disordered" evidence="1">
    <location>
        <begin position="358"/>
        <end position="380"/>
    </location>
</feature>
<feature type="compositionally biased region" description="Basic residues" evidence="1">
    <location>
        <begin position="897"/>
        <end position="914"/>
    </location>
</feature>
<evidence type="ECO:0000313" key="3">
    <source>
        <dbReference type="Proteomes" id="UP001642483"/>
    </source>
</evidence>
<name>A0ABP0GTA2_CLALP</name>
<evidence type="ECO:0000256" key="1">
    <source>
        <dbReference type="SAM" id="MobiDB-lite"/>
    </source>
</evidence>
<evidence type="ECO:0008006" key="4">
    <source>
        <dbReference type="Google" id="ProtNLM"/>
    </source>
</evidence>
<feature type="compositionally biased region" description="Polar residues" evidence="1">
    <location>
        <begin position="1955"/>
        <end position="1973"/>
    </location>
</feature>
<feature type="compositionally biased region" description="Pro residues" evidence="1">
    <location>
        <begin position="1105"/>
        <end position="1115"/>
    </location>
</feature>
<feature type="compositionally biased region" description="Basic and acidic residues" evidence="1">
    <location>
        <begin position="131"/>
        <end position="146"/>
    </location>
</feature>
<feature type="compositionally biased region" description="Basic and acidic residues" evidence="1">
    <location>
        <begin position="918"/>
        <end position="934"/>
    </location>
</feature>
<feature type="compositionally biased region" description="Basic residues" evidence="1">
    <location>
        <begin position="803"/>
        <end position="815"/>
    </location>
</feature>
<feature type="compositionally biased region" description="Basic residues" evidence="1">
    <location>
        <begin position="1120"/>
        <end position="1145"/>
    </location>
</feature>
<feature type="compositionally biased region" description="Basic and acidic residues" evidence="1">
    <location>
        <begin position="2292"/>
        <end position="2302"/>
    </location>
</feature>
<dbReference type="EMBL" id="CAWYQH010000141">
    <property type="protein sequence ID" value="CAK8694543.1"/>
    <property type="molecule type" value="Genomic_DNA"/>
</dbReference>
<proteinExistence type="predicted"/>
<organism evidence="2 3">
    <name type="scientific">Clavelina lepadiformis</name>
    <name type="common">Light-bulb sea squirt</name>
    <name type="synonym">Ascidia lepadiformis</name>
    <dbReference type="NCBI Taxonomy" id="159417"/>
    <lineage>
        <taxon>Eukaryota</taxon>
        <taxon>Metazoa</taxon>
        <taxon>Chordata</taxon>
        <taxon>Tunicata</taxon>
        <taxon>Ascidiacea</taxon>
        <taxon>Aplousobranchia</taxon>
        <taxon>Clavelinidae</taxon>
        <taxon>Clavelina</taxon>
    </lineage>
</organism>
<feature type="compositionally biased region" description="Polar residues" evidence="1">
    <location>
        <begin position="791"/>
        <end position="800"/>
    </location>
</feature>
<feature type="region of interest" description="Disordered" evidence="1">
    <location>
        <begin position="2274"/>
        <end position="2304"/>
    </location>
</feature>
<feature type="compositionally biased region" description="Basic and acidic residues" evidence="1">
    <location>
        <begin position="855"/>
        <end position="880"/>
    </location>
</feature>
<feature type="region of interest" description="Disordered" evidence="1">
    <location>
        <begin position="1935"/>
        <end position="2090"/>
    </location>
</feature>
<dbReference type="Proteomes" id="UP001642483">
    <property type="component" value="Unassembled WGS sequence"/>
</dbReference>
<feature type="compositionally biased region" description="Pro residues" evidence="1">
    <location>
        <begin position="1871"/>
        <end position="1880"/>
    </location>
</feature>
<feature type="compositionally biased region" description="Polar residues" evidence="1">
    <location>
        <begin position="2023"/>
        <end position="2073"/>
    </location>
</feature>
<keyword evidence="3" id="KW-1185">Reference proteome</keyword>
<feature type="region of interest" description="Disordered" evidence="1">
    <location>
        <begin position="1870"/>
        <end position="1907"/>
    </location>
</feature>
<feature type="compositionally biased region" description="Low complexity" evidence="1">
    <location>
        <begin position="816"/>
        <end position="825"/>
    </location>
</feature>
<gene>
    <name evidence="2" type="ORF">CVLEPA_LOCUS27907</name>
</gene>
<feature type="compositionally biased region" description="Basic and acidic residues" evidence="1">
    <location>
        <begin position="164"/>
        <end position="192"/>
    </location>
</feature>
<reference evidence="2 3" key="1">
    <citation type="submission" date="2024-02" db="EMBL/GenBank/DDBJ databases">
        <authorList>
            <person name="Daric V."/>
            <person name="Darras S."/>
        </authorList>
    </citation>
    <scope>NUCLEOTIDE SEQUENCE [LARGE SCALE GENOMIC DNA]</scope>
</reference>
<feature type="compositionally biased region" description="Polar residues" evidence="1">
    <location>
        <begin position="1340"/>
        <end position="1350"/>
    </location>
</feature>
<feature type="region of interest" description="Disordered" evidence="1">
    <location>
        <begin position="1823"/>
        <end position="1848"/>
    </location>
</feature>
<evidence type="ECO:0000313" key="2">
    <source>
        <dbReference type="EMBL" id="CAK8694543.1"/>
    </source>
</evidence>
<feature type="region of interest" description="Disordered" evidence="1">
    <location>
        <begin position="1101"/>
        <end position="1155"/>
    </location>
</feature>
<feature type="region of interest" description="Disordered" evidence="1">
    <location>
        <begin position="784"/>
        <end position="842"/>
    </location>
</feature>
<feature type="compositionally biased region" description="Basic and acidic residues" evidence="1">
    <location>
        <begin position="1146"/>
        <end position="1155"/>
    </location>
</feature>
<feature type="region of interest" description="Disordered" evidence="1">
    <location>
        <begin position="1296"/>
        <end position="1359"/>
    </location>
</feature>
<sequence>MSKKRGKSASAAGQGRWETALMSYAFEEETWKANINFVVENNILDAAHIKALANVVKIPQRKLFSYLHKDDLMEMVNELGNPKNKKPAKVPQFYEITEIIFGLISAGQEIPLPLWAKLIKFGLVNIKSNDMQRKEGESKSKDDRVKGSAKKRPRSKSPGKKGKKTPDPQLPKKDWSTLKKRGEEDDQNKYIDDEPDDGPQHYIFISGFKKAQILPILSELGINVNGVVKIQSESYELLSKMAEEKLASEGLDDDALAVTQSQREIDTKELALFWELLPIVLQRASPTSKLQDLGLHLYTVLNIAYPGDWDDCDNMIGFGTTLFEDMACKVYDTLDWERQYLNYLKNVNLLHVPKFGDQEMSESSPIEPKTVPSATGKRDKTKALLEPQQAVDELVPPITPPAPIETDTRFYQDLMDCVPMESVSVPLILHCMLEQVVATEQDKIPPSEVNAPARADGIHLALAECIADALEGLCLSEEDETVLANDFPQFKRKREAEIEKNRKPEGPVLLHYGDDISVRTHHLATFDGFKPKDAEEEMLNRVPNAKLTSFQTASANVICERTSRLHELYRFITSAVKPNSSDVFSTSEVNRALQLFAFESMDIAEVDENNTVKHPAHRTGNVWDDPYTLAAKRELHQIAQEHNGVLQIGREKGIEEDPEKSSITKTIKIDQTFLAPKRNLNNYTYTESFKSPVLLQMLVEANENYPCMNTYYNKRDNSMLVMFHYPMSDSLQGAQMWSSSLHSDVGFRNYLEYVSGAISDWTKDEEGKYQANVVAMEMEKAKQAADALKTATESQTTPPSTAKRPRSKSPKKGSRRGSASRSSSKVGTSEEQNFSSPFIRAGSLKAESEIQAKLKEEEDRIRKEKESKQSTRRKSTEKVKPIKSAASKSSQDGKRPASGKRPKSGRKSKSRSRSRSSSSERNKPKEPEPEKLKEPALPFTGYDVGNNLINIQGQTSFLYPCDGGTIKTEKICFEQGETSVKVTTYKDGHVFMLHILDPKDMQAQAKLNDLMTPVADVKTKDGAEKGETEIPEKDLILDSERPSSAELLQGKKEEKKCHSFFGSWCASLCDGMLLSLSSNGPDGVCLAATKAKEKLLKLLGEIPPASSPTPLPPGMETPGKKGKKSPRGRSPRGRSPRGKSPKGGKKGKEADKEAEAQRLEELRLQEELERKLLENQEAEELARRQSRMPKFPQLYTSCPDGLSVRFQLDPTSAVTNPDTDEDEYRLMVRQSYPYKTSGRQETEKSRAKPAMDEVSRTILSNGTVIILMNDGSTKILYGNGTVCYNAGSGPIVTEQKLPVTPHSLPSGISQQQQSMIEEQRRAPSAGSKKGSRGRKSSGKTNPEATATATDPSIAGTIGGHGAAAGLEAEAGAKSEADQEKAASWLTTYISGEVTLTTPNGSVTPEEPLLCYTATDPITGEVMFSREDKVIHVDRPDGSSVCDHSDGTRITRYCRNDKVQDGEEQGDSGPSDPVWFVRVECSGYATVTFNMNDNSAVATFGSGSSLVGNVDGTYQLVHWSGGRLDIAADGTVMYTPRPDNDLLLAALSGYEMEEGAATTSNPSVSESIGSYLMRHNAEVCCEAVDQEGNVFQVKTSGDVSVMNPISTGHQSESEIQPDPQPFKSNPMEHHPPRLFVIHNDGTGIELLRHKDVQDYIGDAQLDPTTAVVREPLPEDEKAVGITIMRPHFGNSGDAWIVQKDEADIIPQHLKTRDLTFFPPSENKRSGPEFAKTVGKGLAVGSAPTPLAMPAAPLCPTVLELRQLVQHQPISKDMRHHLATKVMEYGRAACEQELQREAMKVHDPRTAEEQMRASDLLSLVLEFDEEGTPRSPNVPNAQATVTPVPSTGVSHPTVIPDEQFSSHVKIKYEAAVAPPPPPVVPPPRKKLTQADWDQIRRGKEDERKGREALKSKDMPSYFYSHQGKAWLLSQAPDMKSAGMQLAPDPRHDGTEARMYGANQQNGDKSRHASSTSPAQGSRAGQVLDAPSKTRPTNPTPAHACGGGTPTKVRPDNPTPFAAAQPRNMRPSNPTPSHATSGKQNGVAPQQYQPSPIPENPSSAQQRENQMSPSFNQSGEYSVHDSDQSNILPLETEPSDLVLTRSLMYDVTGEPRKERIRLPTSILSDKPGAIPNAKFISVEDPVRRKVKTSSIAGGMVQGYDRVTARGFHLFPPEIVFGVLREGSTYSFTVRLKNTGIDLCRFKVRQPPPGTGMRVQYTPGPVAAGVDTLLEVHIYAIAVGVEGDSGVGTINHQLEIITESEILHLPISAVVLPAHDYDNRSDSMPPGGKAPGVKLCSDKPPSRDGIVRPLKLAAN</sequence>
<dbReference type="PANTHER" id="PTHR21963">
    <property type="entry name" value="PF6"/>
    <property type="match status" value="1"/>
</dbReference>
<dbReference type="Pfam" id="PF14874">
    <property type="entry name" value="PapD-like"/>
    <property type="match status" value="1"/>
</dbReference>
<feature type="region of interest" description="Disordered" evidence="1">
    <location>
        <begin position="131"/>
        <end position="195"/>
    </location>
</feature>
<feature type="compositionally biased region" description="Basic residues" evidence="1">
    <location>
        <begin position="147"/>
        <end position="163"/>
    </location>
</feature>
<feature type="region of interest" description="Disordered" evidence="1">
    <location>
        <begin position="855"/>
        <end position="938"/>
    </location>
</feature>
<comment type="caution">
    <text evidence="2">The sequence shown here is derived from an EMBL/GenBank/DDBJ whole genome shotgun (WGS) entry which is preliminary data.</text>
</comment>
<feature type="compositionally biased region" description="Polar residues" evidence="1">
    <location>
        <begin position="826"/>
        <end position="836"/>
    </location>
</feature>
<feature type="compositionally biased region" description="Basic and acidic residues" evidence="1">
    <location>
        <begin position="1891"/>
        <end position="1907"/>
    </location>
</feature>
<accession>A0ABP0GTA2</accession>
<dbReference type="InterPro" id="IPR026173">
    <property type="entry name" value="SPAG17"/>
</dbReference>
<protein>
    <recommendedName>
        <fullName evidence="4">Sperm-associated antigen 17</fullName>
    </recommendedName>
</protein>
<dbReference type="PANTHER" id="PTHR21963:SF1">
    <property type="entry name" value="SPERM-ASSOCIATED ANTIGEN 17"/>
    <property type="match status" value="1"/>
</dbReference>